<comment type="caution">
    <text evidence="15">The sequence shown here is derived from an EMBL/GenBank/DDBJ whole genome shotgun (WGS) entry which is preliminary data.</text>
</comment>
<dbReference type="Gene3D" id="3.40.710.10">
    <property type="entry name" value="DD-peptidase/beta-lactamase superfamily"/>
    <property type="match status" value="1"/>
</dbReference>
<dbReference type="NCBIfam" id="TIGR02073">
    <property type="entry name" value="PBP_1c"/>
    <property type="match status" value="1"/>
</dbReference>
<evidence type="ECO:0000256" key="2">
    <source>
        <dbReference type="ARBA" id="ARBA00007090"/>
    </source>
</evidence>
<accession>A0ABQ5W309</accession>
<evidence type="ECO:0000313" key="16">
    <source>
        <dbReference type="Proteomes" id="UP001156691"/>
    </source>
</evidence>
<keyword evidence="4" id="KW-0121">Carboxypeptidase</keyword>
<dbReference type="Gene3D" id="1.10.3810.10">
    <property type="entry name" value="Biosynthetic peptidoglycan transglycosylase-like"/>
    <property type="match status" value="1"/>
</dbReference>
<dbReference type="InterPro" id="IPR012338">
    <property type="entry name" value="Beta-lactam/transpept-like"/>
</dbReference>
<evidence type="ECO:0000256" key="7">
    <source>
        <dbReference type="ARBA" id="ARBA00022679"/>
    </source>
</evidence>
<dbReference type="InterPro" id="IPR023346">
    <property type="entry name" value="Lysozyme-like_dom_sf"/>
</dbReference>
<feature type="domain" description="Glycosyl transferase family 51" evidence="13">
    <location>
        <begin position="79"/>
        <end position="247"/>
    </location>
</feature>
<evidence type="ECO:0000313" key="15">
    <source>
        <dbReference type="EMBL" id="GLQ54262.1"/>
    </source>
</evidence>
<dbReference type="InterPro" id="IPR011815">
    <property type="entry name" value="PBP_1c"/>
</dbReference>
<organism evidence="15 16">
    <name type="scientific">Devosia nitrariae</name>
    <dbReference type="NCBI Taxonomy" id="2071872"/>
    <lineage>
        <taxon>Bacteria</taxon>
        <taxon>Pseudomonadati</taxon>
        <taxon>Pseudomonadota</taxon>
        <taxon>Alphaproteobacteria</taxon>
        <taxon>Hyphomicrobiales</taxon>
        <taxon>Devosiaceae</taxon>
        <taxon>Devosia</taxon>
    </lineage>
</organism>
<dbReference type="Proteomes" id="UP001156691">
    <property type="component" value="Unassembled WGS sequence"/>
</dbReference>
<gene>
    <name evidence="15" type="primary">pbpC_1</name>
    <name evidence="15" type="ORF">GCM10010862_15210</name>
</gene>
<keyword evidence="8" id="KW-0378">Hydrolase</keyword>
<dbReference type="PANTHER" id="PTHR32282:SF15">
    <property type="entry name" value="PENICILLIN-BINDING PROTEIN 1C"/>
    <property type="match status" value="1"/>
</dbReference>
<dbReference type="InterPro" id="IPR009647">
    <property type="entry name" value="PBP_C"/>
</dbReference>
<dbReference type="SUPFAM" id="SSF56601">
    <property type="entry name" value="beta-lactamase/transpeptidase-like"/>
    <property type="match status" value="1"/>
</dbReference>
<comment type="similarity">
    <text evidence="2">In the C-terminal section; belongs to the transpeptidase family.</text>
</comment>
<keyword evidence="5" id="KW-0645">Protease</keyword>
<evidence type="ECO:0000256" key="1">
    <source>
        <dbReference type="ARBA" id="ARBA00004752"/>
    </source>
</evidence>
<evidence type="ECO:0000259" key="12">
    <source>
        <dbReference type="Pfam" id="PF00905"/>
    </source>
</evidence>
<feature type="domain" description="Penicillin-binding C-terminal" evidence="14">
    <location>
        <begin position="623"/>
        <end position="707"/>
    </location>
</feature>
<keyword evidence="6" id="KW-0328">Glycosyltransferase</keyword>
<comment type="similarity">
    <text evidence="3">In the N-terminal section; belongs to the glycosyltransferase 51 family.</text>
</comment>
<protein>
    <recommendedName>
        <fullName evidence="10">peptidoglycan glycosyltransferase</fullName>
        <ecNumber evidence="10">2.4.99.28</ecNumber>
    </recommendedName>
</protein>
<reference evidence="16" key="1">
    <citation type="journal article" date="2019" name="Int. J. Syst. Evol. Microbiol.">
        <title>The Global Catalogue of Microorganisms (GCM) 10K type strain sequencing project: providing services to taxonomists for standard genome sequencing and annotation.</title>
        <authorList>
            <consortium name="The Broad Institute Genomics Platform"/>
            <consortium name="The Broad Institute Genome Sequencing Center for Infectious Disease"/>
            <person name="Wu L."/>
            <person name="Ma J."/>
        </authorList>
    </citation>
    <scope>NUCLEOTIDE SEQUENCE [LARGE SCALE GENOMIC DNA]</scope>
    <source>
        <strain evidence="16">NBRC 112416</strain>
    </source>
</reference>
<proteinExistence type="inferred from homology"/>
<evidence type="ECO:0000259" key="14">
    <source>
        <dbReference type="Pfam" id="PF06832"/>
    </source>
</evidence>
<dbReference type="InterPro" id="IPR036950">
    <property type="entry name" value="PBP_transglycosylase"/>
</dbReference>
<sequence>MSGMAAPSPDHGPRLWARLLVLGGFMLFVGAAAGAIQINSMIAGISRTLPPAPDPALLPVSVVVVDRNGQLLRPFTTADGRWRLPVTQAQVDRRFLDMLLAYEDGGFYEHDGIAWTSMARAAGQFLLAGGRVVSGGSTLTMQVARLIEGGSTRSLDGKLRQMVHAGRIERELGKEQILDLYLSLAPYGGNIEGIRAASLAYFGKEPSRLTTAEAALLVALPQSPEARRPDRDPGAARAARDMVLDRLAVAGVLSREEAAAARLEPIPTARRDFPMLAAHMAQAAQTAQPQIREIALTIDKPLQDALERLAAARARFIDPRVSVAIVAADVESGEVLASVGSAGLFNSESQGFVDMTTAVRSPGSTLKPFIYGLAFEMGLAHPASLIEDRPTAFGAYVPANFDGFTRGTVSIRQALTESLNIPAIVVLDAVGPAQLALRLRRAHAPLRFPPDTAPSLAIGLGGVGVTLRDLVSAYAAIARGGRSVLLTDGVTPLPAAMDGAAPVFDPVATWYVADILADVPPPLNGSPGRIAYKTGTSYGYRDAWAIGFDGRTVVGVWVGRPDGTPVPGLAGITAAAPVLFEAFDRLGQRQAPLPRAPAGALIASNTELPAPLRRFRHPDQEMVARDTGPQIAFPSDGVDLDLAYAANVISPLTIKVRNGVPPFTFMTNGLPVGRTAFARESRWQPDGPGYVTLSVIDAEGRADSVTVFLN</sequence>
<evidence type="ECO:0000256" key="9">
    <source>
        <dbReference type="ARBA" id="ARBA00023268"/>
    </source>
</evidence>
<evidence type="ECO:0000256" key="6">
    <source>
        <dbReference type="ARBA" id="ARBA00022676"/>
    </source>
</evidence>
<evidence type="ECO:0000256" key="11">
    <source>
        <dbReference type="ARBA" id="ARBA00049902"/>
    </source>
</evidence>
<keyword evidence="7" id="KW-0808">Transferase</keyword>
<dbReference type="SUPFAM" id="SSF53955">
    <property type="entry name" value="Lysozyme-like"/>
    <property type="match status" value="1"/>
</dbReference>
<name>A0ABQ5W309_9HYPH</name>
<keyword evidence="16" id="KW-1185">Reference proteome</keyword>
<dbReference type="InterPro" id="IPR050396">
    <property type="entry name" value="Glycosyltr_51/Transpeptidase"/>
</dbReference>
<comment type="catalytic activity">
    <reaction evidence="11">
        <text>[GlcNAc-(1-&gt;4)-Mur2Ac(oyl-L-Ala-gamma-D-Glu-L-Lys-D-Ala-D-Ala)](n)-di-trans,octa-cis-undecaprenyl diphosphate + beta-D-GlcNAc-(1-&gt;4)-Mur2Ac(oyl-L-Ala-gamma-D-Glu-L-Lys-D-Ala-D-Ala)-di-trans,octa-cis-undecaprenyl diphosphate = [GlcNAc-(1-&gt;4)-Mur2Ac(oyl-L-Ala-gamma-D-Glu-L-Lys-D-Ala-D-Ala)](n+1)-di-trans,octa-cis-undecaprenyl diphosphate + di-trans,octa-cis-undecaprenyl diphosphate + H(+)</text>
        <dbReference type="Rhea" id="RHEA:23708"/>
        <dbReference type="Rhea" id="RHEA-COMP:9602"/>
        <dbReference type="Rhea" id="RHEA-COMP:9603"/>
        <dbReference type="ChEBI" id="CHEBI:15378"/>
        <dbReference type="ChEBI" id="CHEBI:58405"/>
        <dbReference type="ChEBI" id="CHEBI:60033"/>
        <dbReference type="ChEBI" id="CHEBI:78435"/>
        <dbReference type="EC" id="2.4.99.28"/>
    </reaction>
</comment>
<dbReference type="Pfam" id="PF00912">
    <property type="entry name" value="Transgly"/>
    <property type="match status" value="1"/>
</dbReference>
<evidence type="ECO:0000256" key="4">
    <source>
        <dbReference type="ARBA" id="ARBA00022645"/>
    </source>
</evidence>
<dbReference type="Pfam" id="PF06832">
    <property type="entry name" value="BiPBP_C"/>
    <property type="match status" value="1"/>
</dbReference>
<evidence type="ECO:0000256" key="5">
    <source>
        <dbReference type="ARBA" id="ARBA00022670"/>
    </source>
</evidence>
<dbReference type="EC" id="2.4.99.28" evidence="10"/>
<dbReference type="EMBL" id="BSNS01000007">
    <property type="protein sequence ID" value="GLQ54262.1"/>
    <property type="molecule type" value="Genomic_DNA"/>
</dbReference>
<comment type="pathway">
    <text evidence="1">Cell wall biogenesis; peptidoglycan biosynthesis.</text>
</comment>
<evidence type="ECO:0000256" key="10">
    <source>
        <dbReference type="ARBA" id="ARBA00044770"/>
    </source>
</evidence>
<keyword evidence="9" id="KW-0511">Multifunctional enzyme</keyword>
<dbReference type="Pfam" id="PF00905">
    <property type="entry name" value="Transpeptidase"/>
    <property type="match status" value="1"/>
</dbReference>
<evidence type="ECO:0000259" key="13">
    <source>
        <dbReference type="Pfam" id="PF00912"/>
    </source>
</evidence>
<evidence type="ECO:0000256" key="3">
    <source>
        <dbReference type="ARBA" id="ARBA00007739"/>
    </source>
</evidence>
<evidence type="ECO:0000256" key="8">
    <source>
        <dbReference type="ARBA" id="ARBA00022801"/>
    </source>
</evidence>
<dbReference type="InterPro" id="IPR001264">
    <property type="entry name" value="Glyco_trans_51"/>
</dbReference>
<feature type="domain" description="Penicillin-binding protein transpeptidase" evidence="12">
    <location>
        <begin position="324"/>
        <end position="435"/>
    </location>
</feature>
<dbReference type="InterPro" id="IPR001460">
    <property type="entry name" value="PCN-bd_Tpept"/>
</dbReference>
<dbReference type="PANTHER" id="PTHR32282">
    <property type="entry name" value="BINDING PROTEIN TRANSPEPTIDASE, PUTATIVE-RELATED"/>
    <property type="match status" value="1"/>
</dbReference>